<dbReference type="AlphaFoldDB" id="A0A8H6J1Z6"/>
<comment type="caution">
    <text evidence="1">The sequence shown here is derived from an EMBL/GenBank/DDBJ whole genome shotgun (WGS) entry which is preliminary data.</text>
</comment>
<protein>
    <submittedName>
        <fullName evidence="1">Uncharacterized protein</fullName>
    </submittedName>
</protein>
<organism evidence="1 2">
    <name type="scientific">Colletotrichum sojae</name>
    <dbReference type="NCBI Taxonomy" id="2175907"/>
    <lineage>
        <taxon>Eukaryota</taxon>
        <taxon>Fungi</taxon>
        <taxon>Dikarya</taxon>
        <taxon>Ascomycota</taxon>
        <taxon>Pezizomycotina</taxon>
        <taxon>Sordariomycetes</taxon>
        <taxon>Hypocreomycetidae</taxon>
        <taxon>Glomerellales</taxon>
        <taxon>Glomerellaceae</taxon>
        <taxon>Colletotrichum</taxon>
        <taxon>Colletotrichum orchidearum species complex</taxon>
    </lineage>
</organism>
<accession>A0A8H6J1Z6</accession>
<dbReference type="Proteomes" id="UP000652219">
    <property type="component" value="Unassembled WGS sequence"/>
</dbReference>
<keyword evidence="2" id="KW-1185">Reference proteome</keyword>
<evidence type="ECO:0000313" key="2">
    <source>
        <dbReference type="Proteomes" id="UP000652219"/>
    </source>
</evidence>
<reference evidence="1 2" key="1">
    <citation type="journal article" date="2020" name="Phytopathology">
        <title>Genome Sequence Resources of Colletotrichum truncatum, C. plurivorum, C. musicola, and C. sojae: Four Species Pathogenic to Soybean (Glycine max).</title>
        <authorList>
            <person name="Rogerio F."/>
            <person name="Boufleur T.R."/>
            <person name="Ciampi-Guillardi M."/>
            <person name="Sukno S.A."/>
            <person name="Thon M.R."/>
            <person name="Massola Junior N.S."/>
            <person name="Baroncelli R."/>
        </authorList>
    </citation>
    <scope>NUCLEOTIDE SEQUENCE [LARGE SCALE GENOMIC DNA]</scope>
    <source>
        <strain evidence="1 2">LFN0009</strain>
    </source>
</reference>
<dbReference type="EMBL" id="WIGN01000202">
    <property type="protein sequence ID" value="KAF6804683.1"/>
    <property type="molecule type" value="Genomic_DNA"/>
</dbReference>
<name>A0A8H6J1Z6_9PEZI</name>
<gene>
    <name evidence="1" type="ORF">CSOJ01_10034</name>
</gene>
<proteinExistence type="predicted"/>
<evidence type="ECO:0000313" key="1">
    <source>
        <dbReference type="EMBL" id="KAF6804683.1"/>
    </source>
</evidence>
<sequence length="98" mass="11318">MDPLQTCPNHDFIVKRTDSGLATDNLTEECSRLEPRDTSSGAQEDEKDVVRFVQHETADEREKRLLRQKEEESDSFIGNLRRAKDDSGRVVMRVDLRV</sequence>